<evidence type="ECO:0000313" key="2">
    <source>
        <dbReference type="EMBL" id="AWM14230.1"/>
    </source>
</evidence>
<dbReference type="RefSeq" id="WP_109569590.1">
    <property type="nucleotide sequence ID" value="NZ_CP029463.1"/>
</dbReference>
<keyword evidence="3" id="KW-1185">Reference proteome</keyword>
<name>A0A2U8QVJ8_9FLAO</name>
<evidence type="ECO:0000256" key="1">
    <source>
        <dbReference type="SAM" id="MobiDB-lite"/>
    </source>
</evidence>
<dbReference type="AlphaFoldDB" id="A0A2U8QVJ8"/>
<sequence>MIYFNGNQPYRKEVTQYPGETYETTWVEETFFDNNVNPFNSVIGLSEIEIACPIVNVGYQGISNNATEVKIDGVTDWVIVLAYNANNMPDTEDFTDPSNPEYNSTSQYIYN</sequence>
<gene>
    <name evidence="2" type="ORF">DI487_10450</name>
</gene>
<feature type="region of interest" description="Disordered" evidence="1">
    <location>
        <begin position="88"/>
        <end position="111"/>
    </location>
</feature>
<dbReference type="Proteomes" id="UP000245429">
    <property type="component" value="Chromosome"/>
</dbReference>
<evidence type="ECO:0000313" key="3">
    <source>
        <dbReference type="Proteomes" id="UP000245429"/>
    </source>
</evidence>
<protein>
    <submittedName>
        <fullName evidence="2">Uncharacterized protein</fullName>
    </submittedName>
</protein>
<reference evidence="2 3" key="1">
    <citation type="submission" date="2018-05" db="EMBL/GenBank/DDBJ databases">
        <title>Flavobacterium sp. MEBiC07310.</title>
        <authorList>
            <person name="Baek K."/>
        </authorList>
    </citation>
    <scope>NUCLEOTIDE SEQUENCE [LARGE SCALE GENOMIC DNA]</scope>
    <source>
        <strain evidence="2 3">MEBiC07310</strain>
    </source>
</reference>
<proteinExistence type="predicted"/>
<organism evidence="2 3">
    <name type="scientific">Flavobacterium sediminis</name>
    <dbReference type="NCBI Taxonomy" id="2201181"/>
    <lineage>
        <taxon>Bacteria</taxon>
        <taxon>Pseudomonadati</taxon>
        <taxon>Bacteroidota</taxon>
        <taxon>Flavobacteriia</taxon>
        <taxon>Flavobacteriales</taxon>
        <taxon>Flavobacteriaceae</taxon>
        <taxon>Flavobacterium</taxon>
    </lineage>
</organism>
<dbReference type="EMBL" id="CP029463">
    <property type="protein sequence ID" value="AWM14230.1"/>
    <property type="molecule type" value="Genomic_DNA"/>
</dbReference>
<dbReference type="KEGG" id="fse:DI487_10450"/>
<dbReference type="OrthoDB" id="1444189at2"/>
<accession>A0A2U8QVJ8</accession>
<feature type="compositionally biased region" description="Polar residues" evidence="1">
    <location>
        <begin position="96"/>
        <end position="111"/>
    </location>
</feature>